<dbReference type="KEGG" id="thas:C6Y53_20070"/>
<dbReference type="AlphaFoldDB" id="A0A5C2H2T3"/>
<accession>A0A5C2H2T3</accession>
<dbReference type="SMART" id="SM00953">
    <property type="entry name" value="RES"/>
    <property type="match status" value="1"/>
</dbReference>
<dbReference type="Pfam" id="PF08808">
    <property type="entry name" value="RES"/>
    <property type="match status" value="1"/>
</dbReference>
<evidence type="ECO:0000259" key="1">
    <source>
        <dbReference type="SMART" id="SM00953"/>
    </source>
</evidence>
<feature type="domain" description="RES" evidence="1">
    <location>
        <begin position="32"/>
        <end position="171"/>
    </location>
</feature>
<gene>
    <name evidence="2" type="ORF">C6Y53_20070</name>
</gene>
<dbReference type="RefSeq" id="WP_149615713.1">
    <property type="nucleotide sequence ID" value="NZ_CP043620.1"/>
</dbReference>
<organism evidence="2 3">
    <name type="scientific">Pukyongiella litopenaei</name>
    <dbReference type="NCBI Taxonomy" id="2605946"/>
    <lineage>
        <taxon>Bacteria</taxon>
        <taxon>Pseudomonadati</taxon>
        <taxon>Pseudomonadota</taxon>
        <taxon>Alphaproteobacteria</taxon>
        <taxon>Rhodobacterales</taxon>
        <taxon>Paracoccaceae</taxon>
        <taxon>Pukyongiella</taxon>
    </lineage>
</organism>
<sequence>MVKARRDNRLIDAIEAIDPVVFEGNVWRLVRDGRDPLICSASGGRWDDGTFDVLYTSLARSGALEEMRFHLMRGQPVMPSKVKYRMFEIELSLGRALQFLDLEALSKVGLNTETFGRLSYEQKNDEYPRTQEIGEVAHFLDFDGLIVPSARAEAKNVVVFCDKVGGLRESTVSDRGMIDWSRE</sequence>
<keyword evidence="2" id="KW-0614">Plasmid</keyword>
<keyword evidence="3" id="KW-1185">Reference proteome</keyword>
<protein>
    <submittedName>
        <fullName evidence="2">RES family NAD+ phosphorylase</fullName>
    </submittedName>
</protein>
<geneLocation type="plasmid" evidence="2 3">
    <name>p2</name>
</geneLocation>
<evidence type="ECO:0000313" key="2">
    <source>
        <dbReference type="EMBL" id="QEP30510.1"/>
    </source>
</evidence>
<evidence type="ECO:0000313" key="3">
    <source>
        <dbReference type="Proteomes" id="UP000237655"/>
    </source>
</evidence>
<dbReference type="Proteomes" id="UP000237655">
    <property type="component" value="Plasmid p2"/>
</dbReference>
<proteinExistence type="predicted"/>
<dbReference type="EMBL" id="CP043620">
    <property type="protein sequence ID" value="QEP30510.1"/>
    <property type="molecule type" value="Genomic_DNA"/>
</dbReference>
<name>A0A5C2H2T3_9RHOB</name>
<dbReference type="InterPro" id="IPR014914">
    <property type="entry name" value="RES_dom"/>
</dbReference>
<reference evidence="2 3" key="1">
    <citation type="submission" date="2019-09" db="EMBL/GenBank/DDBJ databases">
        <title>Novel bacterium SH-1.</title>
        <authorList>
            <person name="Kim Y.-S."/>
            <person name="Kim K.-H."/>
        </authorList>
    </citation>
    <scope>NUCLEOTIDE SEQUENCE [LARGE SCALE GENOMIC DNA]</scope>
    <source>
        <strain evidence="2 3">SH-1</strain>
        <plasmid evidence="2 3">p2</plasmid>
    </source>
</reference>